<dbReference type="GO" id="GO:0005737">
    <property type="term" value="C:cytoplasm"/>
    <property type="evidence" value="ECO:0007669"/>
    <property type="project" value="UniProtKB-SubCell"/>
</dbReference>
<keyword evidence="5" id="KW-0804">Transcription</keyword>
<evidence type="ECO:0000313" key="8">
    <source>
        <dbReference type="EMBL" id="AKX59631.1"/>
    </source>
</evidence>
<dbReference type="GO" id="GO:0003677">
    <property type="term" value="F:DNA binding"/>
    <property type="evidence" value="ECO:0007669"/>
    <property type="project" value="UniProtKB-KW"/>
</dbReference>
<evidence type="ECO:0000256" key="1">
    <source>
        <dbReference type="ARBA" id="ARBA00004496"/>
    </source>
</evidence>
<dbReference type="GO" id="GO:0003700">
    <property type="term" value="F:DNA-binding transcription factor activity"/>
    <property type="evidence" value="ECO:0007669"/>
    <property type="project" value="InterPro"/>
</dbReference>
<dbReference type="PROSITE" id="PS00552">
    <property type="entry name" value="HTH_MERR_1"/>
    <property type="match status" value="1"/>
</dbReference>
<dbReference type="InterPro" id="IPR015358">
    <property type="entry name" value="Tscrpt_reg_MerR_DNA-bd"/>
</dbReference>
<protein>
    <submittedName>
        <fullName evidence="8 9">Transcriptional regulator</fullName>
    </submittedName>
</protein>
<reference evidence="9" key="3">
    <citation type="journal article" date="2022" name="Sci. Total Environ.">
        <title>Prevalence, transmission, and molecular epidemiology of tet(X)-positive bacteria among humans, animals, and environmental niches in China: An epidemiological, and genomic-based study.</title>
        <authorList>
            <person name="Dong N."/>
            <person name="Zeng Y."/>
            <person name="Cai C."/>
            <person name="Sun C."/>
            <person name="Lu J."/>
            <person name="Liu C."/>
            <person name="Zhou H."/>
            <person name="Sun Q."/>
            <person name="Shu L."/>
            <person name="Wang H."/>
            <person name="Wang Y."/>
            <person name="Wang S."/>
            <person name="Wu C."/>
            <person name="Chan E.W."/>
            <person name="Chen G."/>
            <person name="Shen Z."/>
            <person name="Chen S."/>
            <person name="Zhang R."/>
        </authorList>
    </citation>
    <scope>NUCLEOTIDE SEQUENCE</scope>
    <source>
        <strain evidence="9">DF46-2-2</strain>
    </source>
</reference>
<evidence type="ECO:0000313" key="9">
    <source>
        <dbReference type="EMBL" id="MDM1696718.1"/>
    </source>
</evidence>
<feature type="domain" description="HTH merR-type" evidence="7">
    <location>
        <begin position="1"/>
        <end position="70"/>
    </location>
</feature>
<proteinExistence type="predicted"/>
<keyword evidence="3" id="KW-0805">Transcription regulation</keyword>
<gene>
    <name evidence="9" type="primary">cueR</name>
    <name evidence="8" type="ORF">AKN88_06595</name>
    <name evidence="9" type="ORF">HX099_08615</name>
</gene>
<evidence type="ECO:0000313" key="10">
    <source>
        <dbReference type="Proteomes" id="UP000063953"/>
    </source>
</evidence>
<evidence type="ECO:0000256" key="4">
    <source>
        <dbReference type="ARBA" id="ARBA00023125"/>
    </source>
</evidence>
<dbReference type="InterPro" id="IPR009061">
    <property type="entry name" value="DNA-bd_dom_put_sf"/>
</dbReference>
<dbReference type="InterPro" id="IPR011789">
    <property type="entry name" value="CueR"/>
</dbReference>
<name>A0A0K1XE80_9GAMM</name>
<dbReference type="PANTHER" id="PTHR30204">
    <property type="entry name" value="REDOX-CYCLING DRUG-SENSING TRANSCRIPTIONAL ACTIVATOR SOXR"/>
    <property type="match status" value="1"/>
</dbReference>
<evidence type="ECO:0000256" key="2">
    <source>
        <dbReference type="ARBA" id="ARBA00022490"/>
    </source>
</evidence>
<evidence type="ECO:0000256" key="5">
    <source>
        <dbReference type="ARBA" id="ARBA00023163"/>
    </source>
</evidence>
<dbReference type="EMBL" id="CP012365">
    <property type="protein sequence ID" value="AKX59631.1"/>
    <property type="molecule type" value="Genomic_DNA"/>
</dbReference>
<dbReference type="RefSeq" id="WP_053100800.1">
    <property type="nucleotide sequence ID" value="NZ_CP012363.1"/>
</dbReference>
<comment type="subcellular location">
    <subcellularLocation>
        <location evidence="1">Cytoplasm</location>
    </subcellularLocation>
</comment>
<dbReference type="SUPFAM" id="SSF46955">
    <property type="entry name" value="Putative DNA-binding domain"/>
    <property type="match status" value="1"/>
</dbReference>
<dbReference type="Pfam" id="PF09278">
    <property type="entry name" value="MerR-DNA-bind"/>
    <property type="match status" value="1"/>
</dbReference>
<dbReference type="SMART" id="SM00422">
    <property type="entry name" value="HTH_MERR"/>
    <property type="match status" value="1"/>
</dbReference>
<dbReference type="NCBIfam" id="TIGR02044">
    <property type="entry name" value="CueR"/>
    <property type="match status" value="1"/>
</dbReference>
<evidence type="ECO:0000256" key="3">
    <source>
        <dbReference type="ARBA" id="ARBA00023015"/>
    </source>
</evidence>
<feature type="coiled-coil region" evidence="6">
    <location>
        <begin position="82"/>
        <end position="112"/>
    </location>
</feature>
<dbReference type="PRINTS" id="PR00040">
    <property type="entry name" value="HTHMERR"/>
</dbReference>
<dbReference type="PATRIC" id="fig|1698447.3.peg.1322"/>
<dbReference type="Proteomes" id="UP001173465">
    <property type="component" value="Unassembled WGS sequence"/>
</dbReference>
<dbReference type="AlphaFoldDB" id="A0A0K1XE80"/>
<dbReference type="Gene3D" id="1.10.1660.10">
    <property type="match status" value="1"/>
</dbReference>
<dbReference type="EMBL" id="JACANB010000005">
    <property type="protein sequence ID" value="MDM1696718.1"/>
    <property type="molecule type" value="Genomic_DNA"/>
</dbReference>
<keyword evidence="4" id="KW-0238">DNA-binding</keyword>
<keyword evidence="10" id="KW-1185">Reference proteome</keyword>
<sequence length="132" mass="15004">MKTIGAAAKASGISRKMIRYYEQIGLLPAPSRSESGYRYYSAAAIEQLCFIKQARELGFSLPRIQQLLSLWQNSQRHSADVKAIAEQYIEELEQSIEQLQSMRQKLLNLTEQCHGDQHPECPIINNLALKPN</sequence>
<reference evidence="9" key="2">
    <citation type="submission" date="2020-06" db="EMBL/GenBank/DDBJ databases">
        <authorList>
            <person name="Dong N."/>
        </authorList>
    </citation>
    <scope>NUCLEOTIDE SEQUENCE</scope>
    <source>
        <strain evidence="9">DF46-2-2</strain>
    </source>
</reference>
<organism evidence="8 10">
    <name type="scientific">Thiopseudomonas alkaliphila</name>
    <dbReference type="NCBI Taxonomy" id="1697053"/>
    <lineage>
        <taxon>Bacteria</taxon>
        <taxon>Pseudomonadati</taxon>
        <taxon>Pseudomonadota</taxon>
        <taxon>Gammaproteobacteria</taxon>
        <taxon>Pseudomonadales</taxon>
        <taxon>Pseudomonadaceae</taxon>
        <taxon>Thiopseudomonas</taxon>
    </lineage>
</organism>
<keyword evidence="6" id="KW-0175">Coiled coil</keyword>
<keyword evidence="2" id="KW-0963">Cytoplasm</keyword>
<reference evidence="8 10" key="1">
    <citation type="journal article" date="2015" name="Genome Announc.">
        <title>Genome Sequences of Oblitimonas alkaliphila gen. nov. sp. nov. (Proposed), a Novel Bacterium of the Pseudomonadaceae Family.</title>
        <authorList>
            <person name="Lauer A.C."/>
            <person name="Nicholson A.C."/>
            <person name="Humrighouse B.W."/>
            <person name="Emery B."/>
            <person name="Drobish A."/>
            <person name="Juieng P."/>
            <person name="Loparev V."/>
            <person name="McQuiston J.R."/>
        </authorList>
    </citation>
    <scope>NUCLEOTIDE SEQUENCE [LARGE SCALE GENOMIC DNA]</scope>
    <source>
        <strain evidence="8 10">E5571</strain>
    </source>
</reference>
<dbReference type="CDD" id="cd01108">
    <property type="entry name" value="HTH_CueR"/>
    <property type="match status" value="1"/>
</dbReference>
<dbReference type="InterPro" id="IPR047057">
    <property type="entry name" value="MerR_fam"/>
</dbReference>
<dbReference type="GO" id="GO:0045893">
    <property type="term" value="P:positive regulation of DNA-templated transcription"/>
    <property type="evidence" value="ECO:0007669"/>
    <property type="project" value="InterPro"/>
</dbReference>
<accession>A0A0K1XE80</accession>
<evidence type="ECO:0000259" key="7">
    <source>
        <dbReference type="PROSITE" id="PS50937"/>
    </source>
</evidence>
<dbReference type="Pfam" id="PF00376">
    <property type="entry name" value="MerR"/>
    <property type="match status" value="1"/>
</dbReference>
<evidence type="ECO:0000256" key="6">
    <source>
        <dbReference type="SAM" id="Coils"/>
    </source>
</evidence>
<dbReference type="STRING" id="1697053.AKN87_08885"/>
<dbReference type="PROSITE" id="PS50937">
    <property type="entry name" value="HTH_MERR_2"/>
    <property type="match status" value="1"/>
</dbReference>
<dbReference type="InterPro" id="IPR000551">
    <property type="entry name" value="MerR-type_HTH_dom"/>
</dbReference>
<dbReference type="Proteomes" id="UP000063953">
    <property type="component" value="Chromosome"/>
</dbReference>
<dbReference type="GO" id="GO:0005507">
    <property type="term" value="F:copper ion binding"/>
    <property type="evidence" value="ECO:0007669"/>
    <property type="project" value="InterPro"/>
</dbReference>
<dbReference type="PANTHER" id="PTHR30204:SF94">
    <property type="entry name" value="HEAVY METAL-DEPENDENT TRANSCRIPTIONAL REGULATOR HI_0293-RELATED"/>
    <property type="match status" value="1"/>
</dbReference>